<dbReference type="Gene3D" id="1.20.1050.10">
    <property type="match status" value="1"/>
</dbReference>
<evidence type="ECO:0000259" key="4">
    <source>
        <dbReference type="PROSITE" id="PS50405"/>
    </source>
</evidence>
<gene>
    <name evidence="5" type="ORF">FisN_25Hh212</name>
</gene>
<dbReference type="PROSITE" id="PS50405">
    <property type="entry name" value="GST_CTER"/>
    <property type="match status" value="1"/>
</dbReference>
<dbReference type="InterPro" id="IPR004046">
    <property type="entry name" value="GST_C"/>
</dbReference>
<dbReference type="SUPFAM" id="SSF47616">
    <property type="entry name" value="GST C-terminal domain-like"/>
    <property type="match status" value="1"/>
</dbReference>
<proteinExistence type="predicted"/>
<dbReference type="GO" id="GO:0006749">
    <property type="term" value="P:glutathione metabolic process"/>
    <property type="evidence" value="ECO:0007669"/>
    <property type="project" value="TreeGrafter"/>
</dbReference>
<dbReference type="SFLD" id="SFLDS00019">
    <property type="entry name" value="Glutathione_Transferase_(cytos"/>
    <property type="match status" value="1"/>
</dbReference>
<organism evidence="5 6">
    <name type="scientific">Fistulifera solaris</name>
    <name type="common">Oleaginous diatom</name>
    <dbReference type="NCBI Taxonomy" id="1519565"/>
    <lineage>
        <taxon>Eukaryota</taxon>
        <taxon>Sar</taxon>
        <taxon>Stramenopiles</taxon>
        <taxon>Ochrophyta</taxon>
        <taxon>Bacillariophyta</taxon>
        <taxon>Bacillariophyceae</taxon>
        <taxon>Bacillariophycidae</taxon>
        <taxon>Naviculales</taxon>
        <taxon>Naviculaceae</taxon>
        <taxon>Fistulifera</taxon>
    </lineage>
</organism>
<dbReference type="InterPro" id="IPR040079">
    <property type="entry name" value="Glutathione_S-Trfase"/>
</dbReference>
<accession>A0A1Z5K7S3</accession>
<evidence type="ECO:0000256" key="2">
    <source>
        <dbReference type="ARBA" id="ARBA00022490"/>
    </source>
</evidence>
<keyword evidence="5" id="KW-0808">Transferase</keyword>
<comment type="subcellular location">
    <subcellularLocation>
        <location evidence="1">Cytoplasm</location>
    </subcellularLocation>
</comment>
<dbReference type="Pfam" id="PF13417">
    <property type="entry name" value="GST_N_3"/>
    <property type="match status" value="1"/>
</dbReference>
<reference evidence="5 6" key="1">
    <citation type="journal article" date="2015" name="Plant Cell">
        <title>Oil accumulation by the oleaginous diatom Fistulifera solaris as revealed by the genome and transcriptome.</title>
        <authorList>
            <person name="Tanaka T."/>
            <person name="Maeda Y."/>
            <person name="Veluchamy A."/>
            <person name="Tanaka M."/>
            <person name="Abida H."/>
            <person name="Marechal E."/>
            <person name="Bowler C."/>
            <person name="Muto M."/>
            <person name="Sunaga Y."/>
            <person name="Tanaka M."/>
            <person name="Yoshino T."/>
            <person name="Taniguchi T."/>
            <person name="Fukuda Y."/>
            <person name="Nemoto M."/>
            <person name="Matsumoto M."/>
            <person name="Wong P.S."/>
            <person name="Aburatani S."/>
            <person name="Fujibuchi W."/>
        </authorList>
    </citation>
    <scope>NUCLEOTIDE SEQUENCE [LARGE SCALE GENOMIC DNA]</scope>
    <source>
        <strain evidence="5 6">JPCC DA0580</strain>
    </source>
</reference>
<evidence type="ECO:0000313" key="6">
    <source>
        <dbReference type="Proteomes" id="UP000198406"/>
    </source>
</evidence>
<name>A0A1Z5K7S3_FISSO</name>
<evidence type="ECO:0000313" key="5">
    <source>
        <dbReference type="EMBL" id="GAX21988.1"/>
    </source>
</evidence>
<comment type="caution">
    <text evidence="5">The sequence shown here is derived from an EMBL/GenBank/DDBJ whole genome shotgun (WGS) entry which is preliminary data.</text>
</comment>
<dbReference type="AlphaFoldDB" id="A0A1Z5K7S3"/>
<dbReference type="Proteomes" id="UP000198406">
    <property type="component" value="Unassembled WGS sequence"/>
</dbReference>
<keyword evidence="6" id="KW-1185">Reference proteome</keyword>
<evidence type="ECO:0000256" key="1">
    <source>
        <dbReference type="ARBA" id="ARBA00004496"/>
    </source>
</evidence>
<dbReference type="InterPro" id="IPR004045">
    <property type="entry name" value="Glutathione_S-Trfase_N"/>
</dbReference>
<dbReference type="InterPro" id="IPR010987">
    <property type="entry name" value="Glutathione-S-Trfase_C-like"/>
</dbReference>
<dbReference type="PROSITE" id="PS50404">
    <property type="entry name" value="GST_NTER"/>
    <property type="match status" value="1"/>
</dbReference>
<dbReference type="PANTHER" id="PTHR43917:SF8">
    <property type="entry name" value="GH16740P-RELATED"/>
    <property type="match status" value="1"/>
</dbReference>
<dbReference type="InterPro" id="IPR036282">
    <property type="entry name" value="Glutathione-S-Trfase_C_sf"/>
</dbReference>
<dbReference type="SUPFAM" id="SSF52833">
    <property type="entry name" value="Thioredoxin-like"/>
    <property type="match status" value="1"/>
</dbReference>
<dbReference type="EMBL" id="BDSP01000176">
    <property type="protein sequence ID" value="GAX21988.1"/>
    <property type="molecule type" value="Genomic_DNA"/>
</dbReference>
<dbReference type="GO" id="GO:0004364">
    <property type="term" value="F:glutathione transferase activity"/>
    <property type="evidence" value="ECO:0007669"/>
    <property type="project" value="UniProtKB-EC"/>
</dbReference>
<dbReference type="EC" id="2.5.1.18" evidence="5"/>
<feature type="domain" description="GST N-terminal" evidence="3">
    <location>
        <begin position="1"/>
        <end position="87"/>
    </location>
</feature>
<sequence length="257" mass="28472">MLKLYGVPLSQPFRSVAWALLMKQCPFKAVVTVPFLADKPFGSKHESYKSRTKARSDRIPMLQDGTFYLVESPAILSYLCESRGWMDLYGPPGSQRKALIDSYMHWHHSGTRGIASLVAPYLIPGGSYGPRDKELHRAHQLLKQLESGWLHSGENYIVGNEISIADLLCYEELAQSSMTGVIDLAEYPAIQSWMQRMEQQPFFEEVHLGLKTLGSLSEPSDRPLNQRLQAATKAGLAGLEKAQAGFVSSGSPSGSKL</sequence>
<dbReference type="PANTHER" id="PTHR43917">
    <property type="match status" value="1"/>
</dbReference>
<dbReference type="Gene3D" id="3.40.30.10">
    <property type="entry name" value="Glutaredoxin"/>
    <property type="match status" value="1"/>
</dbReference>
<protein>
    <submittedName>
        <fullName evidence="5">Glutathione S-transferase</fullName>
        <ecNumber evidence="5">2.5.1.18</ecNumber>
    </submittedName>
</protein>
<dbReference type="InterPro" id="IPR051369">
    <property type="entry name" value="GST_Theta"/>
</dbReference>
<dbReference type="InParanoid" id="A0A1Z5K7S3"/>
<dbReference type="OrthoDB" id="2309723at2759"/>
<dbReference type="GO" id="GO:0005737">
    <property type="term" value="C:cytoplasm"/>
    <property type="evidence" value="ECO:0007669"/>
    <property type="project" value="UniProtKB-SubCell"/>
</dbReference>
<dbReference type="Pfam" id="PF00043">
    <property type="entry name" value="GST_C"/>
    <property type="match status" value="1"/>
</dbReference>
<keyword evidence="2" id="KW-0963">Cytoplasm</keyword>
<evidence type="ECO:0000259" key="3">
    <source>
        <dbReference type="PROSITE" id="PS50404"/>
    </source>
</evidence>
<feature type="domain" description="GST C-terminal" evidence="4">
    <location>
        <begin position="93"/>
        <end position="224"/>
    </location>
</feature>
<dbReference type="InterPro" id="IPR036249">
    <property type="entry name" value="Thioredoxin-like_sf"/>
</dbReference>